<feature type="transmembrane region" description="Helical" evidence="2">
    <location>
        <begin position="556"/>
        <end position="581"/>
    </location>
</feature>
<organism evidence="3 4">
    <name type="scientific">Euplotes crassus</name>
    <dbReference type="NCBI Taxonomy" id="5936"/>
    <lineage>
        <taxon>Eukaryota</taxon>
        <taxon>Sar</taxon>
        <taxon>Alveolata</taxon>
        <taxon>Ciliophora</taxon>
        <taxon>Intramacronucleata</taxon>
        <taxon>Spirotrichea</taxon>
        <taxon>Hypotrichia</taxon>
        <taxon>Euplotida</taxon>
        <taxon>Euplotidae</taxon>
        <taxon>Moneuplotes</taxon>
    </lineage>
</organism>
<keyword evidence="2" id="KW-0472">Membrane</keyword>
<feature type="compositionally biased region" description="Basic and acidic residues" evidence="1">
    <location>
        <begin position="29"/>
        <end position="39"/>
    </location>
</feature>
<sequence>MSSGYSEKLLGDQKINQSETGSGNPELSPRSRELLRVEDNDSLVAHTDENFHIEDKKDLLEDEQDENSRDLDQFYEDPTDYQENQQKKRNKEIKFSELNSESHARVDSLRHTFADFRKDPGKLKTKAILYIILSLVGMAYSMACFVTSVQAYTAIGKNPLALSALIHNWVSTPIVDIKTIEDDTCSSGYTQMIDRKWPGTKAGCNCNGEISIKDGSCGSGCEKIESQEPIPFTKFFGKTICIKRSGTNILNAVRPDPQDRTRCEENYKPCGNGGSSHEVCVLSSSDCPIDDIQIAKESPGDGYQSSPLGDDYQIWFTNSADSLPIVEFELAEDHVCIFPDEFYIDPNIEQYPLLNKWKLDGCTRKIRDVTKDTRWAPTESRTMQDLIEENPEIAEAVKDLPGYTVPNTPLTLFTHSYVDWDLKCQNSDEAEMGKIAEKNNPINTLANIQLLYMIICFLSLLVIGVISPGFVIYKQTLLLIGRREAEKDLIASNGMRLIGCIFIVLKGAFLISSIVIMNNFISLVNYVDREQCTDEITLQIFLFLKDVLKRALSKNIIGVIAVGIIAVFEILATLILCTLSCKMKKDTHQKFNFVDDASSKKDK</sequence>
<dbReference type="Proteomes" id="UP001295684">
    <property type="component" value="Unassembled WGS sequence"/>
</dbReference>
<keyword evidence="2" id="KW-1133">Transmembrane helix</keyword>
<dbReference type="EMBL" id="CAMPGE010003437">
    <property type="protein sequence ID" value="CAI2362273.1"/>
    <property type="molecule type" value="Genomic_DNA"/>
</dbReference>
<comment type="caution">
    <text evidence="3">The sequence shown here is derived from an EMBL/GenBank/DDBJ whole genome shotgun (WGS) entry which is preliminary data.</text>
</comment>
<feature type="compositionally biased region" description="Basic and acidic residues" evidence="1">
    <location>
        <begin position="46"/>
        <end position="59"/>
    </location>
</feature>
<feature type="region of interest" description="Disordered" evidence="1">
    <location>
        <begin position="1"/>
        <end position="90"/>
    </location>
</feature>
<feature type="transmembrane region" description="Helical" evidence="2">
    <location>
        <begin position="127"/>
        <end position="149"/>
    </location>
</feature>
<name>A0AAD1UBS2_EUPCR</name>
<keyword evidence="2" id="KW-0812">Transmembrane</keyword>
<feature type="compositionally biased region" description="Polar residues" evidence="1">
    <location>
        <begin position="14"/>
        <end position="25"/>
    </location>
</feature>
<evidence type="ECO:0000313" key="4">
    <source>
        <dbReference type="Proteomes" id="UP001295684"/>
    </source>
</evidence>
<evidence type="ECO:0000256" key="2">
    <source>
        <dbReference type="SAM" id="Phobius"/>
    </source>
</evidence>
<protein>
    <submittedName>
        <fullName evidence="3">Uncharacterized protein</fullName>
    </submittedName>
</protein>
<dbReference type="AlphaFoldDB" id="A0AAD1UBS2"/>
<reference evidence="3" key="1">
    <citation type="submission" date="2023-07" db="EMBL/GenBank/DDBJ databases">
        <authorList>
            <consortium name="AG Swart"/>
            <person name="Singh M."/>
            <person name="Singh A."/>
            <person name="Seah K."/>
            <person name="Emmerich C."/>
        </authorList>
    </citation>
    <scope>NUCLEOTIDE SEQUENCE</scope>
    <source>
        <strain evidence="3">DP1</strain>
    </source>
</reference>
<keyword evidence="4" id="KW-1185">Reference proteome</keyword>
<gene>
    <name evidence="3" type="ORF">ECRASSUSDP1_LOCUS3595</name>
</gene>
<feature type="transmembrane region" description="Helical" evidence="2">
    <location>
        <begin position="450"/>
        <end position="473"/>
    </location>
</feature>
<evidence type="ECO:0000256" key="1">
    <source>
        <dbReference type="SAM" id="MobiDB-lite"/>
    </source>
</evidence>
<accession>A0AAD1UBS2</accession>
<proteinExistence type="predicted"/>
<evidence type="ECO:0000313" key="3">
    <source>
        <dbReference type="EMBL" id="CAI2362273.1"/>
    </source>
</evidence>
<feature type="transmembrane region" description="Helical" evidence="2">
    <location>
        <begin position="494"/>
        <end position="517"/>
    </location>
</feature>